<feature type="compositionally biased region" description="Basic and acidic residues" evidence="23">
    <location>
        <begin position="251"/>
        <end position="269"/>
    </location>
</feature>
<dbReference type="Gene3D" id="3.80.10.10">
    <property type="entry name" value="Ribonuclease Inhibitor"/>
    <property type="match status" value="1"/>
</dbReference>
<dbReference type="Pfam" id="PF00560">
    <property type="entry name" value="LRR_1"/>
    <property type="match status" value="1"/>
</dbReference>
<dbReference type="PROSITE" id="PS50878">
    <property type="entry name" value="RT_POL"/>
    <property type="match status" value="1"/>
</dbReference>
<feature type="compositionally biased region" description="Basic residues" evidence="23">
    <location>
        <begin position="1063"/>
        <end position="1083"/>
    </location>
</feature>
<dbReference type="InterPro" id="IPR001878">
    <property type="entry name" value="Znf_CCHC"/>
</dbReference>
<comment type="caution">
    <text evidence="28">The sequence shown here is derived from an EMBL/GenBank/DDBJ whole genome shotgun (WGS) entry which is preliminary data.</text>
</comment>
<evidence type="ECO:0000256" key="20">
    <source>
        <dbReference type="ARBA" id="ARBA00047899"/>
    </source>
</evidence>
<keyword evidence="22" id="KW-0862">Zinc</keyword>
<organism evidence="28 29">
    <name type="scientific">Xanthoceras sorbifolium</name>
    <dbReference type="NCBI Taxonomy" id="99658"/>
    <lineage>
        <taxon>Eukaryota</taxon>
        <taxon>Viridiplantae</taxon>
        <taxon>Streptophyta</taxon>
        <taxon>Embryophyta</taxon>
        <taxon>Tracheophyta</taxon>
        <taxon>Spermatophyta</taxon>
        <taxon>Magnoliopsida</taxon>
        <taxon>eudicotyledons</taxon>
        <taxon>Gunneridae</taxon>
        <taxon>Pentapetalae</taxon>
        <taxon>rosids</taxon>
        <taxon>malvids</taxon>
        <taxon>Sapindales</taxon>
        <taxon>Sapindaceae</taxon>
        <taxon>Xanthoceroideae</taxon>
        <taxon>Xanthoceras</taxon>
    </lineage>
</organism>
<dbReference type="InterPro" id="IPR043502">
    <property type="entry name" value="DNA/RNA_pol_sf"/>
</dbReference>
<dbReference type="PROSITE" id="PS50011">
    <property type="entry name" value="PROTEIN_KINASE_DOM"/>
    <property type="match status" value="1"/>
</dbReference>
<dbReference type="Pfam" id="PF17921">
    <property type="entry name" value="Integrase_H2C2"/>
    <property type="match status" value="1"/>
</dbReference>
<evidence type="ECO:0000256" key="14">
    <source>
        <dbReference type="ARBA" id="ARBA00022840"/>
    </source>
</evidence>
<dbReference type="Gene3D" id="2.60.120.430">
    <property type="entry name" value="Galactose-binding lectin"/>
    <property type="match status" value="1"/>
</dbReference>
<dbReference type="InterPro" id="IPR043128">
    <property type="entry name" value="Rev_trsase/Diguanyl_cyclase"/>
</dbReference>
<keyword evidence="22" id="KW-0863">Zinc-finger</keyword>
<keyword evidence="9" id="KW-0732">Signal</keyword>
<dbReference type="PANTHER" id="PTHR48006:SF62">
    <property type="entry name" value="LEUCINE-RICH REPEAT TRANSMEMBRANE PROTEIN KINASE"/>
    <property type="match status" value="1"/>
</dbReference>
<evidence type="ECO:0000256" key="6">
    <source>
        <dbReference type="ARBA" id="ARBA00022692"/>
    </source>
</evidence>
<evidence type="ECO:0000256" key="18">
    <source>
        <dbReference type="ARBA" id="ARBA00023170"/>
    </source>
</evidence>
<accession>A0ABQ8HGR8</accession>
<evidence type="ECO:0000256" key="16">
    <source>
        <dbReference type="ARBA" id="ARBA00022989"/>
    </source>
</evidence>
<evidence type="ECO:0000256" key="15">
    <source>
        <dbReference type="ARBA" id="ARBA00022918"/>
    </source>
</evidence>
<dbReference type="InterPro" id="IPR005162">
    <property type="entry name" value="Retrotrans_gag_dom"/>
</dbReference>
<dbReference type="InterPro" id="IPR041373">
    <property type="entry name" value="RT_RNaseH"/>
</dbReference>
<dbReference type="InterPro" id="IPR041588">
    <property type="entry name" value="Integrase_H2C2"/>
</dbReference>
<keyword evidence="14" id="KW-0067">ATP-binding</keyword>
<evidence type="ECO:0000259" key="26">
    <source>
        <dbReference type="PROSITE" id="PS50158"/>
    </source>
</evidence>
<keyword evidence="12" id="KW-0255">Endonuclease</keyword>
<dbReference type="Pfam" id="PF00078">
    <property type="entry name" value="RVT_1"/>
    <property type="match status" value="1"/>
</dbReference>
<dbReference type="Pfam" id="PF24626">
    <property type="entry name" value="SH3_Tf2-1"/>
    <property type="match status" value="1"/>
</dbReference>
<dbReference type="InterPro" id="IPR000719">
    <property type="entry name" value="Prot_kinase_dom"/>
</dbReference>
<keyword evidence="17 24" id="KW-0472">Membrane</keyword>
<evidence type="ECO:0000313" key="29">
    <source>
        <dbReference type="Proteomes" id="UP000827721"/>
    </source>
</evidence>
<evidence type="ECO:0000256" key="5">
    <source>
        <dbReference type="ARBA" id="ARBA00022679"/>
    </source>
</evidence>
<dbReference type="CDD" id="cd12087">
    <property type="entry name" value="TM_EGFR-like"/>
    <property type="match status" value="1"/>
</dbReference>
<protein>
    <recommendedName>
        <fullName evidence="30">Reverse transcriptase</fullName>
    </recommendedName>
</protein>
<dbReference type="SMART" id="SM00343">
    <property type="entry name" value="ZnF_C2HC"/>
    <property type="match status" value="2"/>
</dbReference>
<feature type="compositionally biased region" description="Basic and acidic residues" evidence="23">
    <location>
        <begin position="276"/>
        <end position="294"/>
    </location>
</feature>
<dbReference type="Pfam" id="PF17919">
    <property type="entry name" value="RT_RNaseH_2"/>
    <property type="match status" value="1"/>
</dbReference>
<keyword evidence="8" id="KW-0540">Nuclease</keyword>
<keyword evidence="5" id="KW-0808">Transferase</keyword>
<keyword evidence="4" id="KW-0433">Leucine-rich repeat</keyword>
<dbReference type="Gene3D" id="3.10.10.10">
    <property type="entry name" value="HIV Type 1 Reverse Transcriptase, subunit A, domain 1"/>
    <property type="match status" value="1"/>
</dbReference>
<feature type="region of interest" description="Disordered" evidence="23">
    <location>
        <begin position="1018"/>
        <end position="1104"/>
    </location>
</feature>
<evidence type="ECO:0000256" key="1">
    <source>
        <dbReference type="ARBA" id="ARBA00004479"/>
    </source>
</evidence>
<dbReference type="CDD" id="cd01647">
    <property type="entry name" value="RT_LTR"/>
    <property type="match status" value="1"/>
</dbReference>
<dbReference type="PROSITE" id="PS50158">
    <property type="entry name" value="ZF_CCHC"/>
    <property type="match status" value="1"/>
</dbReference>
<keyword evidence="7" id="KW-0548">Nucleotidyltransferase</keyword>
<keyword evidence="16 24" id="KW-1133">Transmembrane helix</keyword>
<dbReference type="Proteomes" id="UP000827721">
    <property type="component" value="Unassembled WGS sequence"/>
</dbReference>
<dbReference type="InterPro" id="IPR056924">
    <property type="entry name" value="SH3_Tf2-1"/>
</dbReference>
<comment type="catalytic activity">
    <reaction evidence="21">
        <text>L-seryl-[protein] + ATP = O-phospho-L-seryl-[protein] + ADP + H(+)</text>
        <dbReference type="Rhea" id="RHEA:17989"/>
        <dbReference type="Rhea" id="RHEA-COMP:9863"/>
        <dbReference type="Rhea" id="RHEA-COMP:11604"/>
        <dbReference type="ChEBI" id="CHEBI:15378"/>
        <dbReference type="ChEBI" id="CHEBI:29999"/>
        <dbReference type="ChEBI" id="CHEBI:30616"/>
        <dbReference type="ChEBI" id="CHEBI:83421"/>
        <dbReference type="ChEBI" id="CHEBI:456216"/>
        <dbReference type="EC" id="2.7.11.1"/>
    </reaction>
</comment>
<dbReference type="Pfam" id="PF17917">
    <property type="entry name" value="RT_RNaseH"/>
    <property type="match status" value="1"/>
</dbReference>
<dbReference type="Pfam" id="PF11721">
    <property type="entry name" value="Malectin"/>
    <property type="match status" value="1"/>
</dbReference>
<dbReference type="Gene3D" id="3.30.70.270">
    <property type="match status" value="2"/>
</dbReference>
<evidence type="ECO:0000256" key="21">
    <source>
        <dbReference type="ARBA" id="ARBA00048679"/>
    </source>
</evidence>
<evidence type="ECO:0008006" key="30">
    <source>
        <dbReference type="Google" id="ProtNLM"/>
    </source>
</evidence>
<keyword evidence="2" id="KW-0723">Serine/threonine-protein kinase</keyword>
<keyword evidence="15" id="KW-0695">RNA-directed DNA polymerase</keyword>
<dbReference type="SUPFAM" id="SSF56672">
    <property type="entry name" value="DNA/RNA polymerases"/>
    <property type="match status" value="2"/>
</dbReference>
<keyword evidence="10" id="KW-0677">Repeat</keyword>
<sequence>MAGVEEVVIQEPSRGRDANPSRSRKDKSRNAASILESRLARIELAIADSRERLDVLEQCIERDIGDLKEKIEDLRGDMQFGTTSGRKAQEGNEIFQARLESTVMGKLAEFETLLEDMRDDWALCKRVEIDNFIWHMEMYFEAVRIMDDQEQIRTSTLYLADTATLWWRRRHADIQRGTCTIDSWDDFKKELKKQFYPEDAAYLARKNLKKLKQTGSIRDYVKEFTNLMLEVPNMSDDELLFNFMDNLQPWAEKKPPQDNHGKGGGDKGKGPYKPPSGKDKGKQKEGQGKKDLKPKTNCFLCDGPHWARKCPKRKAINALVDEREKEMEESHMGSLRMLTAIKAQPAAPKTRGSQGLMYLDVHINGKATRVMVDTGATNSFVSEEEAGRLGLKVSKETGWLKAVSSKARPLIGMARGVSISMGNWNGKIDLTVAPMDDFEVVLGMDFLEQVKVVPFVTSRILVSIATTGRDELLAMKMSKSGSEQRDHQRDQGTARCACDEGGANAPVSTATWWRDHSTAPLLIAIDDIHVPPLGFVQRLGDTYLLRIRPGGWEPRTFLRIRSWDRELCTSLAIAKSGSKTPHLSALQVKKGLKKGEVTYLAAVKHDEGGVPTEELPKEIKKVLGEYKDVMPAELPKKLPPRREVDHQIELEPGTKPPAKAPYWMAPPKLEELRKQLKDLLDAGYIQPSKSPYSAPVLFQRKKDGSMRLCIDYRALNKVTIKNKYPIPLIADLFDQLGRARYFTKLDLRSGYYQVRIAEGDEAKTTCVTRYGAYEFLVMPFGLTNAPATFCTLMNKIFHPYLDRFVVVYLDDIVVYSNTLEEHARHLQAVFKVLRENELYVKKEKCSFAQPEVYFLGHKIKDGVLMMDKAKIKAIYKWDPPTKVPELRSFLGLVNYYRRFIKGYSARAAPLMDLLKKNKAWEWSKECQEAFEGLKKAVTEEPVLSLPDHSKPYEVQTDASDFAIGGVLMQDGHPIVEHRDLAIATTDRDELLAMKNVASWHEHRDHQRDQGIAMMAVELLQRAPRPQRDKERLREREEEEEKDKKKKRKKRRRRGRKGEEEERKKKREEKKKKRKKKKRRREKEKKKEKGKEKGKRKSRREIMRKTEVSTAPSLIIDYGYHFLVKWETDCLSRIPFPCEMENRLRVLRSNPDGFFDRTLWVLSNPDGFFRRTLLVRSKNPEGSSFENPETGFFERRTLWVRSEPSGFDRNPLGSSIEPRGFFERTHLGSIEEPSFWVLRTKNHRTMVLRSNPDGFERRTQLVGSGQGVLHIAFESRKLNDTERRYTVQEKEMTAVVHCLRTWRHYLLGSHFVIRTDNVATSYFQTQKKLSPKQASRKAELATIRSAPQGEVINLIKEGLQHDSLGKSLVGLANDRKTKRFWVQDDLLYTVGNRLYVPKFGNLRKNLIKECHDTKWAGHPGQQRTRALLEATYYWPHMRDDIEACVKTCLVCQQDKNEQQSPGGLLEPLPIPERQWESVTMDFISALPKSDGCGSIMVVVDRFSKYATFIAAPTDCTAEQAARLFLKNVVKVNALLELYLRHFVSANQRDWAKLLDVAQFSYNLQRSEATHHSPFELATGQQPLTPQTVMVGYTGRSPGSYKLAKDWQEQADIARSYLDKAARKMKKWADKKRRRVEFQVGDLVLVKLLRQQFKAFRKVHKGLVRKYEGPFPILKKVGKVSYKVELPPRLKIHPVFHVSHLKPYHADTEDSSRGESSRAPTTVVTSYDKEVEEILADRVVRKRGVPRICKTNRGVPQGDYDEDVAGLGGGECHDLSRTFRKNGEPCGETWKDRETPRELVGIKADLASSTGGSVLSAARRFQGNSFNGPIPSFFSNLTALTELRISDLSNGSSTLAFIKDMKFLSILELRNNNISDSIPSNIGEYQSLQHLDLSFNNLGGDIPDSLFNLSSLTHLFFGDNKLNGTLPAQKSTSLLNMNLVANNLTIDNSNSSALPFALNCLQQNFPCNRGAGISLSDLPHQKRIVLGLNCSWLLELSVVVLWKCLSKEEKFDGKINFGLWQVQVKDVLIQSGLHKVLKEKSGSVLKDSGKGESSKGDSSVSNEDWEEMDLRAASVIRLCLAKNVLANVHGIHSAKELWEKLEGLYQAKGISNRLYLKEQFHTLRMEEGAKISDHLSVLNGIVSELESIGVEIEDEDKALRLILSLPSSYEHMKPILVYGKETLNFAEVTGKLLSEERRLKGGGRTSSEDTALVASNGSNWKKNNSRKKIFCWTCGQSGHVKKNCQNGGAGSAGCDTTSGKFAHGHWLAVLMQDNGCMKVAAEGRRFPVFCQDYNFSIKCGGPQITSSNGIVYERDNAILGPSSYFVTDTSRWGVSNVGYFTGNNNPSYTSASSSQFTNTLDSKLFQTARVSASSLRYYGLGLENGNYTVTLHFAEMAILDTKSWESIGRRIFDIYIQGNRVAKDFNIKQEAGGVSKRAIQRQFTAQVSENYLEIHLLWAGKGTCCIPVLGTYGPSISAISATPDFIPRNMILSNNPPVSNKRNRTGLISGIVVGVGLGSFLLVLTIFWIVRRRKRPTDDDEVLLGIDARPYTFSYSELKTATEDFSPANKLGEGGFGPVYKGKLGDGRVIAVKQLSVASHQGKSQFVAEIVAISAVQHRNLVKLYGCCIEEAERLLVYEYLENKSLDQALFGETSLNFNWSTRYDICLGVARGLAYLHEESRLRIIHRDVKSSNILLDSELNPKISDFGLAKLYDDKKTHISTRVAGTIGYLAPEYAMRGHLTEKADVFAFGVVALEILSGRPNSDSSLDEEQVYLLEWAWNLHENNREVELVDSKLPNFNEEEVKRMIRVGLLCTQTLPSLRPPMSRVVAMLCGDLEVSQVTRKPGYLTDWKYDDTTTTGSFMSSNKATIGTDTSYYTSSSTTMVAEALQSPGNGTKLILHDIIDRRG</sequence>
<evidence type="ECO:0000256" key="2">
    <source>
        <dbReference type="ARBA" id="ARBA00022527"/>
    </source>
</evidence>
<dbReference type="Gene3D" id="3.30.200.20">
    <property type="entry name" value="Phosphorylase Kinase, domain 1"/>
    <property type="match status" value="1"/>
</dbReference>
<keyword evidence="29" id="KW-1185">Reference proteome</keyword>
<evidence type="ECO:0000256" key="22">
    <source>
        <dbReference type="PROSITE-ProRule" id="PRU00047"/>
    </source>
</evidence>
<keyword evidence="2" id="KW-0418">Kinase</keyword>
<dbReference type="Pfam" id="PF03732">
    <property type="entry name" value="Retrotrans_gag"/>
    <property type="match status" value="1"/>
</dbReference>
<dbReference type="InterPro" id="IPR021109">
    <property type="entry name" value="Peptidase_aspartic_dom_sf"/>
</dbReference>
<dbReference type="SUPFAM" id="SSF56112">
    <property type="entry name" value="Protein kinase-like (PK-like)"/>
    <property type="match status" value="1"/>
</dbReference>
<evidence type="ECO:0000256" key="3">
    <source>
        <dbReference type="ARBA" id="ARBA00022553"/>
    </source>
</evidence>
<dbReference type="InterPro" id="IPR021720">
    <property type="entry name" value="Malectin_dom"/>
</dbReference>
<feature type="compositionally biased region" description="Basic and acidic residues" evidence="23">
    <location>
        <begin position="1025"/>
        <end position="1035"/>
    </location>
</feature>
<dbReference type="PROSITE" id="PS00108">
    <property type="entry name" value="PROTEIN_KINASE_ST"/>
    <property type="match status" value="1"/>
</dbReference>
<dbReference type="InterPro" id="IPR000477">
    <property type="entry name" value="RT_dom"/>
</dbReference>
<dbReference type="Gene3D" id="3.30.420.10">
    <property type="entry name" value="Ribonuclease H-like superfamily/Ribonuclease H"/>
    <property type="match status" value="2"/>
</dbReference>
<dbReference type="SMART" id="SM00220">
    <property type="entry name" value="S_TKc"/>
    <property type="match status" value="1"/>
</dbReference>
<dbReference type="InterPro" id="IPR032675">
    <property type="entry name" value="LRR_dom_sf"/>
</dbReference>
<evidence type="ECO:0000259" key="27">
    <source>
        <dbReference type="PROSITE" id="PS50878"/>
    </source>
</evidence>
<dbReference type="Gene3D" id="1.10.340.70">
    <property type="match status" value="1"/>
</dbReference>
<dbReference type="InterPro" id="IPR041577">
    <property type="entry name" value="RT_RNaseH_2"/>
</dbReference>
<dbReference type="Gene3D" id="2.40.70.10">
    <property type="entry name" value="Acid Proteases"/>
    <property type="match status" value="1"/>
</dbReference>
<evidence type="ECO:0000256" key="19">
    <source>
        <dbReference type="ARBA" id="ARBA00023180"/>
    </source>
</evidence>
<evidence type="ECO:0000256" key="9">
    <source>
        <dbReference type="ARBA" id="ARBA00022729"/>
    </source>
</evidence>
<feature type="compositionally biased region" description="Basic residues" evidence="23">
    <location>
        <begin position="1043"/>
        <end position="1055"/>
    </location>
</feature>
<evidence type="ECO:0000256" key="13">
    <source>
        <dbReference type="ARBA" id="ARBA00022801"/>
    </source>
</evidence>
<keyword evidence="13" id="KW-0378">Hydrolase</keyword>
<dbReference type="InterPro" id="IPR012337">
    <property type="entry name" value="RNaseH-like_sf"/>
</dbReference>
<feature type="domain" description="CCHC-type" evidence="26">
    <location>
        <begin position="2229"/>
        <end position="2244"/>
    </location>
</feature>
<dbReference type="CDD" id="cd14066">
    <property type="entry name" value="STKc_IRAK"/>
    <property type="match status" value="1"/>
</dbReference>
<evidence type="ECO:0000256" key="7">
    <source>
        <dbReference type="ARBA" id="ARBA00022695"/>
    </source>
</evidence>
<dbReference type="InterPro" id="IPR001611">
    <property type="entry name" value="Leu-rich_rpt"/>
</dbReference>
<evidence type="ECO:0000256" key="10">
    <source>
        <dbReference type="ARBA" id="ARBA00022737"/>
    </source>
</evidence>
<dbReference type="InterPro" id="IPR036397">
    <property type="entry name" value="RNaseH_sf"/>
</dbReference>
<proteinExistence type="predicted"/>
<keyword evidence="3" id="KW-0597">Phosphoprotein</keyword>
<feature type="domain" description="Reverse transcriptase" evidence="27">
    <location>
        <begin position="680"/>
        <end position="859"/>
    </location>
</feature>
<keyword evidence="6 24" id="KW-0812">Transmembrane</keyword>
<keyword evidence="22" id="KW-0479">Metal-binding</keyword>
<name>A0ABQ8HGR8_9ROSI</name>
<dbReference type="SUPFAM" id="SSF53098">
    <property type="entry name" value="Ribonuclease H-like"/>
    <property type="match status" value="1"/>
</dbReference>
<dbReference type="CDD" id="cd00303">
    <property type="entry name" value="retropepsin_like"/>
    <property type="match status" value="1"/>
</dbReference>
<gene>
    <name evidence="28" type="ORF">JRO89_XS11G0226500</name>
</gene>
<comment type="subcellular location">
    <subcellularLocation>
        <location evidence="1">Membrane</location>
        <topology evidence="1">Single-pass type I membrane protein</topology>
    </subcellularLocation>
</comment>
<keyword evidence="11" id="KW-0547">Nucleotide-binding</keyword>
<reference evidence="28 29" key="1">
    <citation type="submission" date="2021-02" db="EMBL/GenBank/DDBJ databases">
        <title>Plant Genome Project.</title>
        <authorList>
            <person name="Zhang R.-G."/>
        </authorList>
    </citation>
    <scope>NUCLEOTIDE SEQUENCE [LARGE SCALE GENOMIC DNA]</scope>
    <source>
        <tissue evidence="28">Leaves</tissue>
    </source>
</reference>
<feature type="transmembrane region" description="Helical" evidence="24">
    <location>
        <begin position="2505"/>
        <end position="2528"/>
    </location>
</feature>
<evidence type="ECO:0000313" key="28">
    <source>
        <dbReference type="EMBL" id="KAH7557831.1"/>
    </source>
</evidence>
<evidence type="ECO:0000256" key="23">
    <source>
        <dbReference type="SAM" id="MobiDB-lite"/>
    </source>
</evidence>
<evidence type="ECO:0000256" key="17">
    <source>
        <dbReference type="ARBA" id="ARBA00023136"/>
    </source>
</evidence>
<keyword evidence="19" id="KW-0325">Glycoprotein</keyword>
<evidence type="ECO:0000256" key="24">
    <source>
        <dbReference type="SAM" id="Phobius"/>
    </source>
</evidence>
<feature type="domain" description="Protein kinase" evidence="25">
    <location>
        <begin position="2563"/>
        <end position="2837"/>
    </location>
</feature>
<dbReference type="Pfam" id="PF13975">
    <property type="entry name" value="gag-asp_proteas"/>
    <property type="match status" value="1"/>
</dbReference>
<dbReference type="PANTHER" id="PTHR48006">
    <property type="entry name" value="LEUCINE-RICH REPEAT-CONTAINING PROTEIN DDB_G0281931-RELATED"/>
    <property type="match status" value="1"/>
</dbReference>
<dbReference type="InterPro" id="IPR008271">
    <property type="entry name" value="Ser/Thr_kinase_AS"/>
</dbReference>
<dbReference type="CDD" id="cd09274">
    <property type="entry name" value="RNase_HI_RT_Ty3"/>
    <property type="match status" value="1"/>
</dbReference>
<evidence type="ECO:0000256" key="8">
    <source>
        <dbReference type="ARBA" id="ARBA00022722"/>
    </source>
</evidence>
<dbReference type="EMBL" id="JAFEMO010000011">
    <property type="protein sequence ID" value="KAH7557831.1"/>
    <property type="molecule type" value="Genomic_DNA"/>
</dbReference>
<dbReference type="Gene3D" id="1.10.510.10">
    <property type="entry name" value="Transferase(Phosphotransferase) domain 1"/>
    <property type="match status" value="1"/>
</dbReference>
<feature type="region of interest" description="Disordered" evidence="23">
    <location>
        <begin position="1"/>
        <end position="30"/>
    </location>
</feature>
<keyword evidence="18" id="KW-0675">Receptor</keyword>
<comment type="catalytic activity">
    <reaction evidence="20">
        <text>L-threonyl-[protein] + ATP = O-phospho-L-threonyl-[protein] + ADP + H(+)</text>
        <dbReference type="Rhea" id="RHEA:46608"/>
        <dbReference type="Rhea" id="RHEA-COMP:11060"/>
        <dbReference type="Rhea" id="RHEA-COMP:11605"/>
        <dbReference type="ChEBI" id="CHEBI:15378"/>
        <dbReference type="ChEBI" id="CHEBI:30013"/>
        <dbReference type="ChEBI" id="CHEBI:30616"/>
        <dbReference type="ChEBI" id="CHEBI:61977"/>
        <dbReference type="ChEBI" id="CHEBI:456216"/>
        <dbReference type="EC" id="2.7.11.1"/>
    </reaction>
</comment>
<feature type="region of interest" description="Disordered" evidence="23">
    <location>
        <begin position="250"/>
        <end position="294"/>
    </location>
</feature>
<dbReference type="Pfam" id="PF00069">
    <property type="entry name" value="Pkinase"/>
    <property type="match status" value="1"/>
</dbReference>
<dbReference type="SUPFAM" id="SSF52058">
    <property type="entry name" value="L domain-like"/>
    <property type="match status" value="1"/>
</dbReference>
<dbReference type="Pfam" id="PF14223">
    <property type="entry name" value="Retrotran_gag_2"/>
    <property type="match status" value="1"/>
</dbReference>
<evidence type="ECO:0000256" key="11">
    <source>
        <dbReference type="ARBA" id="ARBA00022741"/>
    </source>
</evidence>
<dbReference type="InterPro" id="IPR051824">
    <property type="entry name" value="LRR_Rcpt-Like_S/T_Kinase"/>
</dbReference>
<evidence type="ECO:0000256" key="4">
    <source>
        <dbReference type="ARBA" id="ARBA00022614"/>
    </source>
</evidence>
<evidence type="ECO:0000259" key="25">
    <source>
        <dbReference type="PROSITE" id="PS50011"/>
    </source>
</evidence>
<dbReference type="PROSITE" id="PS51450">
    <property type="entry name" value="LRR"/>
    <property type="match status" value="1"/>
</dbReference>
<evidence type="ECO:0000256" key="12">
    <source>
        <dbReference type="ARBA" id="ARBA00022759"/>
    </source>
</evidence>
<dbReference type="InterPro" id="IPR011009">
    <property type="entry name" value="Kinase-like_dom_sf"/>
</dbReference>
<dbReference type="SUPFAM" id="SSF50630">
    <property type="entry name" value="Acid proteases"/>
    <property type="match status" value="1"/>
</dbReference>